<dbReference type="GO" id="GO:0004674">
    <property type="term" value="F:protein serine/threonine kinase activity"/>
    <property type="evidence" value="ECO:0007669"/>
    <property type="project" value="UniProtKB-KW"/>
</dbReference>
<dbReference type="Pfam" id="PF00069">
    <property type="entry name" value="Pkinase"/>
    <property type="match status" value="1"/>
</dbReference>
<evidence type="ECO:0000259" key="9">
    <source>
        <dbReference type="PROSITE" id="PS50011"/>
    </source>
</evidence>
<dbReference type="Gene3D" id="1.10.510.10">
    <property type="entry name" value="Transferase(Phosphotransferase) domain 1"/>
    <property type="match status" value="1"/>
</dbReference>
<evidence type="ECO:0000256" key="5">
    <source>
        <dbReference type="ARBA" id="ARBA00022777"/>
    </source>
</evidence>
<dbReference type="Proteomes" id="UP001201163">
    <property type="component" value="Unassembled WGS sequence"/>
</dbReference>
<keyword evidence="5 10" id="KW-0418">Kinase</keyword>
<dbReference type="InterPro" id="IPR050236">
    <property type="entry name" value="Ser_Thr_kinase_AGC"/>
</dbReference>
<dbReference type="PROSITE" id="PS00108">
    <property type="entry name" value="PROTEIN_KINASE_ST"/>
    <property type="match status" value="1"/>
</dbReference>
<dbReference type="InterPro" id="IPR011009">
    <property type="entry name" value="Kinase-like_dom_sf"/>
</dbReference>
<proteinExistence type="predicted"/>
<reference evidence="10" key="1">
    <citation type="submission" date="2022-01" db="EMBL/GenBank/DDBJ databases">
        <title>Comparative genomics reveals a dynamic genome evolution in the ectomycorrhizal milk-cap (Lactarius) mushrooms.</title>
        <authorList>
            <consortium name="DOE Joint Genome Institute"/>
            <person name="Lebreton A."/>
            <person name="Tang N."/>
            <person name="Kuo A."/>
            <person name="LaButti K."/>
            <person name="Drula E."/>
            <person name="Barry K."/>
            <person name="Clum A."/>
            <person name="Lipzen A."/>
            <person name="Mousain D."/>
            <person name="Ng V."/>
            <person name="Wang R."/>
            <person name="Wang X."/>
            <person name="Dai Y."/>
            <person name="Henrissat B."/>
            <person name="Grigoriev I.V."/>
            <person name="Guerin-Laguette A."/>
            <person name="Yu F."/>
            <person name="Martin F.M."/>
        </authorList>
    </citation>
    <scope>NUCLEOTIDE SEQUENCE</scope>
    <source>
        <strain evidence="10">QP</strain>
    </source>
</reference>
<dbReference type="InterPro" id="IPR008271">
    <property type="entry name" value="Ser/Thr_kinase_AS"/>
</dbReference>
<gene>
    <name evidence="10" type="ORF">EDB92DRAFT_1798525</name>
</gene>
<evidence type="ECO:0000313" key="11">
    <source>
        <dbReference type="Proteomes" id="UP001201163"/>
    </source>
</evidence>
<dbReference type="GO" id="GO:0035556">
    <property type="term" value="P:intracellular signal transduction"/>
    <property type="evidence" value="ECO:0007669"/>
    <property type="project" value="TreeGrafter"/>
</dbReference>
<dbReference type="PANTHER" id="PTHR24356">
    <property type="entry name" value="SERINE/THREONINE-PROTEIN KINASE"/>
    <property type="match status" value="1"/>
</dbReference>
<dbReference type="GO" id="GO:0005524">
    <property type="term" value="F:ATP binding"/>
    <property type="evidence" value="ECO:0007669"/>
    <property type="project" value="UniProtKB-KW"/>
</dbReference>
<evidence type="ECO:0000256" key="3">
    <source>
        <dbReference type="ARBA" id="ARBA00022679"/>
    </source>
</evidence>
<evidence type="ECO:0000313" key="10">
    <source>
        <dbReference type="EMBL" id="KAH8990778.1"/>
    </source>
</evidence>
<dbReference type="PROSITE" id="PS50011">
    <property type="entry name" value="PROTEIN_KINASE_DOM"/>
    <property type="match status" value="1"/>
</dbReference>
<dbReference type="AlphaFoldDB" id="A0AAD4LGM7"/>
<comment type="caution">
    <text evidence="10">The sequence shown here is derived from an EMBL/GenBank/DDBJ whole genome shotgun (WGS) entry which is preliminary data.</text>
</comment>
<keyword evidence="6" id="KW-0067">ATP-binding</keyword>
<accession>A0AAD4LGM7</accession>
<name>A0AAD4LGM7_9AGAM</name>
<evidence type="ECO:0000256" key="8">
    <source>
        <dbReference type="ARBA" id="ARBA00048679"/>
    </source>
</evidence>
<dbReference type="SUPFAM" id="SSF56112">
    <property type="entry name" value="Protein kinase-like (PK-like)"/>
    <property type="match status" value="1"/>
</dbReference>
<dbReference type="PANTHER" id="PTHR24356:SF1">
    <property type="entry name" value="SERINE_THREONINE-PROTEIN KINASE GREATWALL"/>
    <property type="match status" value="1"/>
</dbReference>
<sequence>MPSSESAPGPFHMLECMQSGGFATAWAARDLSTSRVLCFKVTSKKIVSEYKASRLALERELEAYQRLAACIETSYVMQLHAVFQDPTRVYFAMDLMEGDLWEATAKGVSAVQLRRWTAQIALGLDALHNMGIMHRDLKPENILLSRSGDVRIADLGAAYVHDASRLTRGQSYARDAVFTPGYAAPELVGSALRDDGAWIAPGMRCPRYGLEVDWWALGCIMYMMMAGSMLFAEKTDLLEYVERYKAHRGRAWLRSRCSMSENEVRVLYGLLHVSISRRFAFEELEREPFFENEEGVDEFTYLEHRARSPLKGLYRPEKPKYRMAPSGSTVTLDLVSSTDGAPSEESGDWNFWRWFAWHNPQGLWADWKGKRRWWALH</sequence>
<evidence type="ECO:0000256" key="6">
    <source>
        <dbReference type="ARBA" id="ARBA00022840"/>
    </source>
</evidence>
<evidence type="ECO:0000256" key="1">
    <source>
        <dbReference type="ARBA" id="ARBA00012513"/>
    </source>
</evidence>
<dbReference type="SMART" id="SM00220">
    <property type="entry name" value="S_TKc"/>
    <property type="match status" value="1"/>
</dbReference>
<protein>
    <recommendedName>
        <fullName evidence="1">non-specific serine/threonine protein kinase</fullName>
        <ecNumber evidence="1">2.7.11.1</ecNumber>
    </recommendedName>
</protein>
<comment type="catalytic activity">
    <reaction evidence="8">
        <text>L-seryl-[protein] + ATP = O-phospho-L-seryl-[protein] + ADP + H(+)</text>
        <dbReference type="Rhea" id="RHEA:17989"/>
        <dbReference type="Rhea" id="RHEA-COMP:9863"/>
        <dbReference type="Rhea" id="RHEA-COMP:11604"/>
        <dbReference type="ChEBI" id="CHEBI:15378"/>
        <dbReference type="ChEBI" id="CHEBI:29999"/>
        <dbReference type="ChEBI" id="CHEBI:30616"/>
        <dbReference type="ChEBI" id="CHEBI:83421"/>
        <dbReference type="ChEBI" id="CHEBI:456216"/>
        <dbReference type="EC" id="2.7.11.1"/>
    </reaction>
</comment>
<keyword evidence="11" id="KW-1185">Reference proteome</keyword>
<feature type="domain" description="Protein kinase" evidence="9">
    <location>
        <begin position="11"/>
        <end position="290"/>
    </location>
</feature>
<dbReference type="CDD" id="cd14014">
    <property type="entry name" value="STKc_PknB_like"/>
    <property type="match status" value="1"/>
</dbReference>
<organism evidence="10 11">
    <name type="scientific">Lactarius akahatsu</name>
    <dbReference type="NCBI Taxonomy" id="416441"/>
    <lineage>
        <taxon>Eukaryota</taxon>
        <taxon>Fungi</taxon>
        <taxon>Dikarya</taxon>
        <taxon>Basidiomycota</taxon>
        <taxon>Agaricomycotina</taxon>
        <taxon>Agaricomycetes</taxon>
        <taxon>Russulales</taxon>
        <taxon>Russulaceae</taxon>
        <taxon>Lactarius</taxon>
    </lineage>
</organism>
<comment type="catalytic activity">
    <reaction evidence="7">
        <text>L-threonyl-[protein] + ATP = O-phospho-L-threonyl-[protein] + ADP + H(+)</text>
        <dbReference type="Rhea" id="RHEA:46608"/>
        <dbReference type="Rhea" id="RHEA-COMP:11060"/>
        <dbReference type="Rhea" id="RHEA-COMP:11605"/>
        <dbReference type="ChEBI" id="CHEBI:15378"/>
        <dbReference type="ChEBI" id="CHEBI:30013"/>
        <dbReference type="ChEBI" id="CHEBI:30616"/>
        <dbReference type="ChEBI" id="CHEBI:61977"/>
        <dbReference type="ChEBI" id="CHEBI:456216"/>
        <dbReference type="EC" id="2.7.11.1"/>
    </reaction>
</comment>
<evidence type="ECO:0000256" key="4">
    <source>
        <dbReference type="ARBA" id="ARBA00022741"/>
    </source>
</evidence>
<evidence type="ECO:0000256" key="7">
    <source>
        <dbReference type="ARBA" id="ARBA00047899"/>
    </source>
</evidence>
<dbReference type="EC" id="2.7.11.1" evidence="1"/>
<keyword evidence="4" id="KW-0547">Nucleotide-binding</keyword>
<evidence type="ECO:0000256" key="2">
    <source>
        <dbReference type="ARBA" id="ARBA00022527"/>
    </source>
</evidence>
<keyword evidence="3" id="KW-0808">Transferase</keyword>
<dbReference type="InterPro" id="IPR000719">
    <property type="entry name" value="Prot_kinase_dom"/>
</dbReference>
<dbReference type="EMBL" id="JAKELL010000029">
    <property type="protein sequence ID" value="KAH8990778.1"/>
    <property type="molecule type" value="Genomic_DNA"/>
</dbReference>
<keyword evidence="2" id="KW-0723">Serine/threonine-protein kinase</keyword>